<feature type="compositionally biased region" description="Basic and acidic residues" evidence="1">
    <location>
        <begin position="112"/>
        <end position="125"/>
    </location>
</feature>
<dbReference type="AlphaFoldDB" id="A0AAE1KCQ0"/>
<feature type="compositionally biased region" description="Basic and acidic residues" evidence="1">
    <location>
        <begin position="620"/>
        <end position="636"/>
    </location>
</feature>
<feature type="compositionally biased region" description="Basic and acidic residues" evidence="1">
    <location>
        <begin position="171"/>
        <end position="190"/>
    </location>
</feature>
<sequence length="793" mass="88631">MDDSAVMRRSGRRKIRPLKFWEFELEEDVEPTDITYDITVLTTNTSLITAYSHNPTTISRTKITNNNNNKTNNNSNNNTQLSSKRRKKEENEDGKAENNNNKNNKTRLSGVRRKEVPSEKDKTGDGNKIQTGDDDDDARITKAGKKKTNAGEEKTGNSGKMIDSVNNTRRRSIEEKKKRKMENEREEKPPGKKIKIKECFVKLLVDGITMEQTTDEPCDTTMENVNNTNCAHQQTNTEGPKEGEGKVEVSVNGKATDDEEEKKEEGEVSVYSKSNTLKNNNNNNNNTLQSQTQLELPSFRNIVSSTMVSCHSLINLDTTTTSTGTTKMRTGDEVFRAGNRGVDDTGVFKVPLCPAPPLRRRPHHHHRKAASFIAEPTLDSIAEEENDDTTEDTWGENNNTTTIQVTETGVRGVSVIANNTNNNTTNNTTNTPTNTTTNTTNTTTNTTTNNTTIIKGNTTTYVKAKTTNTKANTTSTDCNKRPSNTHIPTQQQQQQQNNNNNIISSTSLFTSTLVTSTNETSLLRRSGRARIKPLEFWNFETAEVTKMETGESPRTQSKSPIIQTDDQDSTSTSTTSTPTLRSTLKRRRLCYPGLNILDTPSTSSHTPTTSSHTPTTSKQHITEKGMRQEMEGPSERDEMEGLSEREEMEGLSEREEMEGLSESEKGLVTPKAKEMKFENLSFTPFETKEYKCFLAVSYQDTKLDLYAGFIFIERGNLVWNTTRYTNFYVIEGVGKLQVADNNNKGNTYSLKTAANACIAKGKKVLLKKDGRCKTLKIFVVLTASEGELNITQE</sequence>
<dbReference type="EMBL" id="JAWQEG010002911">
    <property type="protein sequence ID" value="KAK3868988.1"/>
    <property type="molecule type" value="Genomic_DNA"/>
</dbReference>
<feature type="compositionally biased region" description="Low complexity" evidence="1">
    <location>
        <begin position="272"/>
        <end position="288"/>
    </location>
</feature>
<feature type="compositionally biased region" description="Polar residues" evidence="1">
    <location>
        <begin position="552"/>
        <end position="564"/>
    </location>
</feature>
<feature type="compositionally biased region" description="Acidic residues" evidence="1">
    <location>
        <begin position="637"/>
        <end position="661"/>
    </location>
</feature>
<proteinExistence type="predicted"/>
<evidence type="ECO:0000256" key="1">
    <source>
        <dbReference type="SAM" id="MobiDB-lite"/>
    </source>
</evidence>
<feature type="region of interest" description="Disordered" evidence="1">
    <location>
        <begin position="467"/>
        <end position="496"/>
    </location>
</feature>
<keyword evidence="3" id="KW-1185">Reference proteome</keyword>
<feature type="compositionally biased region" description="Low complexity" evidence="1">
    <location>
        <begin position="569"/>
        <end position="582"/>
    </location>
</feature>
<evidence type="ECO:0000313" key="2">
    <source>
        <dbReference type="EMBL" id="KAK3868988.1"/>
    </source>
</evidence>
<organism evidence="2 3">
    <name type="scientific">Petrolisthes cinctipes</name>
    <name type="common">Flat porcelain crab</name>
    <dbReference type="NCBI Taxonomy" id="88211"/>
    <lineage>
        <taxon>Eukaryota</taxon>
        <taxon>Metazoa</taxon>
        <taxon>Ecdysozoa</taxon>
        <taxon>Arthropoda</taxon>
        <taxon>Crustacea</taxon>
        <taxon>Multicrustacea</taxon>
        <taxon>Malacostraca</taxon>
        <taxon>Eumalacostraca</taxon>
        <taxon>Eucarida</taxon>
        <taxon>Decapoda</taxon>
        <taxon>Pleocyemata</taxon>
        <taxon>Anomura</taxon>
        <taxon>Galatheoidea</taxon>
        <taxon>Porcellanidae</taxon>
        <taxon>Petrolisthes</taxon>
    </lineage>
</organism>
<evidence type="ECO:0000313" key="3">
    <source>
        <dbReference type="Proteomes" id="UP001286313"/>
    </source>
</evidence>
<dbReference type="Proteomes" id="UP001286313">
    <property type="component" value="Unassembled WGS sequence"/>
</dbReference>
<comment type="caution">
    <text evidence="2">The sequence shown here is derived from an EMBL/GenBank/DDBJ whole genome shotgun (WGS) entry which is preliminary data.</text>
</comment>
<feature type="region of interest" description="Disordered" evidence="1">
    <location>
        <begin position="230"/>
        <end position="288"/>
    </location>
</feature>
<feature type="region of interest" description="Disordered" evidence="1">
    <location>
        <begin position="546"/>
        <end position="667"/>
    </location>
</feature>
<name>A0AAE1KCQ0_PETCI</name>
<feature type="compositionally biased region" description="Low complexity" evidence="1">
    <location>
        <begin position="58"/>
        <end position="79"/>
    </location>
</feature>
<feature type="region of interest" description="Disordered" evidence="1">
    <location>
        <begin position="58"/>
        <end position="190"/>
    </location>
</feature>
<feature type="compositionally biased region" description="Low complexity" evidence="1">
    <location>
        <begin position="599"/>
        <end position="617"/>
    </location>
</feature>
<gene>
    <name evidence="2" type="ORF">Pcinc_025671</name>
</gene>
<feature type="region of interest" description="Disordered" evidence="1">
    <location>
        <begin position="418"/>
        <end position="449"/>
    </location>
</feature>
<reference evidence="2" key="1">
    <citation type="submission" date="2023-10" db="EMBL/GenBank/DDBJ databases">
        <title>Genome assemblies of two species of porcelain crab, Petrolisthes cinctipes and Petrolisthes manimaculis (Anomura: Porcellanidae).</title>
        <authorList>
            <person name="Angst P."/>
        </authorList>
    </citation>
    <scope>NUCLEOTIDE SEQUENCE</scope>
    <source>
        <strain evidence="2">PB745_01</strain>
        <tissue evidence="2">Gill</tissue>
    </source>
</reference>
<accession>A0AAE1KCQ0</accession>
<feature type="compositionally biased region" description="Low complexity" evidence="1">
    <location>
        <begin position="484"/>
        <end position="496"/>
    </location>
</feature>
<protein>
    <submittedName>
        <fullName evidence="2">Uncharacterized protein</fullName>
    </submittedName>
</protein>
<feature type="compositionally biased region" description="Low complexity" evidence="1">
    <location>
        <begin position="467"/>
        <end position="476"/>
    </location>
</feature>